<comment type="caution">
    <text evidence="3">The sequence shown here is derived from an EMBL/GenBank/DDBJ whole genome shotgun (WGS) entry which is preliminary data.</text>
</comment>
<evidence type="ECO:0000256" key="2">
    <source>
        <dbReference type="SAM" id="Phobius"/>
    </source>
</evidence>
<accession>A0ABD1K562</accession>
<dbReference type="EMBL" id="JBHFQA010000008">
    <property type="protein sequence ID" value="KAL2094266.1"/>
    <property type="molecule type" value="Genomic_DNA"/>
</dbReference>
<reference evidence="3 4" key="1">
    <citation type="submission" date="2024-09" db="EMBL/GenBank/DDBJ databases">
        <title>A chromosome-level genome assembly of Gray's grenadier anchovy, Coilia grayii.</title>
        <authorList>
            <person name="Fu Z."/>
        </authorList>
    </citation>
    <scope>NUCLEOTIDE SEQUENCE [LARGE SCALE GENOMIC DNA]</scope>
    <source>
        <strain evidence="3">G4</strain>
        <tissue evidence="3">Muscle</tissue>
    </source>
</reference>
<evidence type="ECO:0000256" key="1">
    <source>
        <dbReference type="SAM" id="MobiDB-lite"/>
    </source>
</evidence>
<gene>
    <name evidence="3" type="ORF">ACEWY4_008985</name>
</gene>
<protein>
    <recommendedName>
        <fullName evidence="5">Serine-rich and transmembrane domain-containing protein 1</fullName>
    </recommendedName>
</protein>
<dbReference type="Proteomes" id="UP001591681">
    <property type="component" value="Unassembled WGS sequence"/>
</dbReference>
<dbReference type="AlphaFoldDB" id="A0ABD1K562"/>
<dbReference type="PANTHER" id="PTHR35660">
    <property type="entry name" value="SERINE-RICH AND TRANSMEMBRANE DOMAIN-CONTAINING PROTEIN 1"/>
    <property type="match status" value="1"/>
</dbReference>
<name>A0ABD1K562_9TELE</name>
<sequence>MGEETLATTGVRKNSLRNQAHSGGKVKIPDNKGSERGTERGCADAPPLPEGGNYPSWTASLASSLKRSGAETCRPSLWTCRGWISTFFVRGLSINSSTETSPSVKMSGLELSAEELNGTAIDNGTFQKLSPTSVSTAAATSSSHPENVYIYVSIFLSLLVFLLSLLIIALYRLKNIIASSSSYPEYASEGGSSFTNMEICSLSSQRSTISSLSS</sequence>
<organism evidence="3 4">
    <name type="scientific">Coilia grayii</name>
    <name type="common">Gray's grenadier anchovy</name>
    <dbReference type="NCBI Taxonomy" id="363190"/>
    <lineage>
        <taxon>Eukaryota</taxon>
        <taxon>Metazoa</taxon>
        <taxon>Chordata</taxon>
        <taxon>Craniata</taxon>
        <taxon>Vertebrata</taxon>
        <taxon>Euteleostomi</taxon>
        <taxon>Actinopterygii</taxon>
        <taxon>Neopterygii</taxon>
        <taxon>Teleostei</taxon>
        <taxon>Clupei</taxon>
        <taxon>Clupeiformes</taxon>
        <taxon>Clupeoidei</taxon>
        <taxon>Engraulidae</taxon>
        <taxon>Coilinae</taxon>
        <taxon>Coilia</taxon>
    </lineage>
</organism>
<evidence type="ECO:0000313" key="3">
    <source>
        <dbReference type="EMBL" id="KAL2094266.1"/>
    </source>
</evidence>
<keyword evidence="2" id="KW-0812">Transmembrane</keyword>
<keyword evidence="2" id="KW-1133">Transmembrane helix</keyword>
<feature type="compositionally biased region" description="Basic and acidic residues" evidence="1">
    <location>
        <begin position="27"/>
        <end position="42"/>
    </location>
</feature>
<feature type="region of interest" description="Disordered" evidence="1">
    <location>
        <begin position="1"/>
        <end position="54"/>
    </location>
</feature>
<evidence type="ECO:0008006" key="5">
    <source>
        <dbReference type="Google" id="ProtNLM"/>
    </source>
</evidence>
<dbReference type="Pfam" id="PF15872">
    <property type="entry name" value="SRTM1"/>
    <property type="match status" value="1"/>
</dbReference>
<keyword evidence="4" id="KW-1185">Reference proteome</keyword>
<evidence type="ECO:0000313" key="4">
    <source>
        <dbReference type="Proteomes" id="UP001591681"/>
    </source>
</evidence>
<dbReference type="PANTHER" id="PTHR35660:SF1">
    <property type="entry name" value="SERINE-RICH AND TRANSMEMBRANE DOMAIN-CONTAINING PROTEIN 1"/>
    <property type="match status" value="1"/>
</dbReference>
<keyword evidence="2" id="KW-0472">Membrane</keyword>
<feature type="transmembrane region" description="Helical" evidence="2">
    <location>
        <begin position="148"/>
        <end position="171"/>
    </location>
</feature>
<proteinExistence type="predicted"/>
<feature type="compositionally biased region" description="Polar residues" evidence="1">
    <location>
        <begin position="1"/>
        <end position="21"/>
    </location>
</feature>
<dbReference type="InterPro" id="IPR031741">
    <property type="entry name" value="SERTM"/>
</dbReference>